<keyword evidence="3" id="KW-0460">Magnesium</keyword>
<dbReference type="AlphaFoldDB" id="A0A939FJX4"/>
<accession>A0A939FJX4</accession>
<dbReference type="InterPro" id="IPR020084">
    <property type="entry name" value="NUDIX_hydrolase_CS"/>
</dbReference>
<dbReference type="Pfam" id="PF00293">
    <property type="entry name" value="NUDIX"/>
    <property type="match status" value="1"/>
</dbReference>
<keyword evidence="2 5" id="KW-0378">Hydrolase</keyword>
<dbReference type="Gene3D" id="3.90.79.10">
    <property type="entry name" value="Nucleoside Triphosphate Pyrophosphohydrolase"/>
    <property type="match status" value="1"/>
</dbReference>
<keyword evidence="6" id="KW-1185">Reference proteome</keyword>
<comment type="caution">
    <text evidence="5">The sequence shown here is derived from an EMBL/GenBank/DDBJ whole genome shotgun (WGS) entry which is preliminary data.</text>
</comment>
<dbReference type="Proteomes" id="UP000664781">
    <property type="component" value="Unassembled WGS sequence"/>
</dbReference>
<dbReference type="SUPFAM" id="SSF55811">
    <property type="entry name" value="Nudix"/>
    <property type="match status" value="1"/>
</dbReference>
<reference evidence="5" key="1">
    <citation type="submission" date="2021-03" db="EMBL/GenBank/DDBJ databases">
        <title>Streptomyces strains.</title>
        <authorList>
            <person name="Lund M.B."/>
            <person name="Toerring T."/>
        </authorList>
    </citation>
    <scope>NUCLEOTIDE SEQUENCE</scope>
    <source>
        <strain evidence="5">JCM 4242</strain>
    </source>
</reference>
<feature type="domain" description="Nudix hydrolase" evidence="4">
    <location>
        <begin position="16"/>
        <end position="148"/>
    </location>
</feature>
<dbReference type="GO" id="GO:0016787">
    <property type="term" value="F:hydrolase activity"/>
    <property type="evidence" value="ECO:0007669"/>
    <property type="project" value="UniProtKB-KW"/>
</dbReference>
<proteinExistence type="predicted"/>
<gene>
    <name evidence="5" type="ORF">J1792_00750</name>
</gene>
<dbReference type="InterPro" id="IPR000086">
    <property type="entry name" value="NUDIX_hydrolase_dom"/>
</dbReference>
<dbReference type="EMBL" id="JAFMOF010000001">
    <property type="protein sequence ID" value="MBO0651382.1"/>
    <property type="molecule type" value="Genomic_DNA"/>
</dbReference>
<protein>
    <submittedName>
        <fullName evidence="5">NUDIX hydrolase</fullName>
    </submittedName>
</protein>
<dbReference type="InterPro" id="IPR015797">
    <property type="entry name" value="NUDIX_hydrolase-like_dom_sf"/>
</dbReference>
<dbReference type="RefSeq" id="WP_179199068.1">
    <property type="nucleotide sequence ID" value="NZ_JAFMOF010000001.1"/>
</dbReference>
<sequence length="171" mass="18426">MDTPTTRLARFLRGLPAPLVAVDALVRDDRRRLLIVDPVYKPGWDIVGGFVEAEEDLPAALAREAEEELGLRGLRTGRLLAVDNLSAAAYGRSLLVFIFAAHPDRPVRAEDLVLQGSEIAAAEFADEETALARFPEPLRRRVAASLEAERGAHTAFLRDGLPPAASAPPGA</sequence>
<organism evidence="5 6">
    <name type="scientific">Streptomyces triculaminicus</name>
    <dbReference type="NCBI Taxonomy" id="2816232"/>
    <lineage>
        <taxon>Bacteria</taxon>
        <taxon>Bacillati</taxon>
        <taxon>Actinomycetota</taxon>
        <taxon>Actinomycetes</taxon>
        <taxon>Kitasatosporales</taxon>
        <taxon>Streptomycetaceae</taxon>
        <taxon>Streptomyces</taxon>
    </lineage>
</organism>
<evidence type="ECO:0000313" key="5">
    <source>
        <dbReference type="EMBL" id="MBO0651382.1"/>
    </source>
</evidence>
<evidence type="ECO:0000256" key="1">
    <source>
        <dbReference type="ARBA" id="ARBA00001946"/>
    </source>
</evidence>
<evidence type="ECO:0000256" key="3">
    <source>
        <dbReference type="ARBA" id="ARBA00022842"/>
    </source>
</evidence>
<dbReference type="PANTHER" id="PTHR43046">
    <property type="entry name" value="GDP-MANNOSE MANNOSYL HYDROLASE"/>
    <property type="match status" value="1"/>
</dbReference>
<evidence type="ECO:0000313" key="6">
    <source>
        <dbReference type="Proteomes" id="UP000664781"/>
    </source>
</evidence>
<comment type="cofactor">
    <cofactor evidence="1">
        <name>Mg(2+)</name>
        <dbReference type="ChEBI" id="CHEBI:18420"/>
    </cofactor>
</comment>
<name>A0A939FJX4_9ACTN</name>
<dbReference type="PROSITE" id="PS51462">
    <property type="entry name" value="NUDIX"/>
    <property type="match status" value="1"/>
</dbReference>
<evidence type="ECO:0000259" key="4">
    <source>
        <dbReference type="PROSITE" id="PS51462"/>
    </source>
</evidence>
<evidence type="ECO:0000256" key="2">
    <source>
        <dbReference type="ARBA" id="ARBA00022801"/>
    </source>
</evidence>
<dbReference type="PANTHER" id="PTHR43046:SF12">
    <property type="entry name" value="GDP-MANNOSE MANNOSYL HYDROLASE"/>
    <property type="match status" value="1"/>
</dbReference>
<dbReference type="PROSITE" id="PS00893">
    <property type="entry name" value="NUDIX_BOX"/>
    <property type="match status" value="1"/>
</dbReference>